<keyword evidence="1" id="KW-0175">Coiled coil</keyword>
<organism evidence="2">
    <name type="scientific">Vibrio cyclitrophicus</name>
    <dbReference type="NCBI Taxonomy" id="47951"/>
    <lineage>
        <taxon>Bacteria</taxon>
        <taxon>Pseudomonadati</taxon>
        <taxon>Pseudomonadota</taxon>
        <taxon>Gammaproteobacteria</taxon>
        <taxon>Vibrionales</taxon>
        <taxon>Vibrionaceae</taxon>
        <taxon>Vibrio</taxon>
    </lineage>
</organism>
<name>A0A0H3ZRL2_9VIBR</name>
<dbReference type="AlphaFoldDB" id="A0A0H3ZRL2"/>
<feature type="coiled-coil region" evidence="1">
    <location>
        <begin position="134"/>
        <end position="196"/>
    </location>
</feature>
<dbReference type="EMBL" id="KP795522">
    <property type="protein sequence ID" value="AKN37062.1"/>
    <property type="molecule type" value="Genomic_DNA"/>
</dbReference>
<proteinExistence type="predicted"/>
<evidence type="ECO:0000256" key="1">
    <source>
        <dbReference type="SAM" id="Coils"/>
    </source>
</evidence>
<evidence type="ECO:0000313" key="2">
    <source>
        <dbReference type="EMBL" id="AKN37062.1"/>
    </source>
</evidence>
<accession>A0A0H3ZRL2</accession>
<protein>
    <submittedName>
        <fullName evidence="2">Phage protein</fullName>
    </submittedName>
</protein>
<sequence length="198" mass="21970">MKSKNKKSYAVFKAGNFNEQGLKAFCSQLAKLDCAVADVSASNKPRKKDGRITKSAKLYFDNQQVIEIVIGEDGDIITLKVNNKAQPAGEPKRLSDFAKHITGLLKKGQKAFDASLAKRLARIKTKTADKKPAAKSMKIRLEESQEEQDRAQAAFNEIMQIRDSEQSSLDQSKSEHNELLGALKTAQSENKALRAKFK</sequence>
<reference evidence="2" key="1">
    <citation type="journal article" date="2015" name="MBio">
        <title>Eco-Evolutionary Dynamics of Episomes among Ecologically Cohesive Bacterial Populations.</title>
        <authorList>
            <person name="Xue H."/>
            <person name="Cordero O.X."/>
            <person name="Camas F.M."/>
            <person name="Trimble W."/>
            <person name="Meyer F."/>
            <person name="Guglielmini J."/>
            <person name="Rocha E.P."/>
            <person name="Polz M.F."/>
        </authorList>
    </citation>
    <scope>NUCLEOTIDE SEQUENCE</scope>
    <source>
        <strain evidence="2">FF_61</strain>
    </source>
</reference>